<dbReference type="EMBL" id="JADNRY010000009">
    <property type="protein sequence ID" value="KAF9075569.1"/>
    <property type="molecule type" value="Genomic_DNA"/>
</dbReference>
<dbReference type="OrthoDB" id="3198848at2759"/>
<feature type="compositionally biased region" description="Low complexity" evidence="1">
    <location>
        <begin position="141"/>
        <end position="163"/>
    </location>
</feature>
<protein>
    <submittedName>
        <fullName evidence="2">Uncharacterized protein</fullName>
    </submittedName>
</protein>
<sequence length="173" mass="19435">MASYSRPIPPPPEVIIYRHQDKLVYVKPPMDYDEAIDLAIQEFPTLRNTSGTLSTSIGEEKEAIALKALKERITFMTTMNDAQQSVSISKSAWKPCVSRMRRAEVVTIVVVDPHTKETPKIDPPPQYHEVREHTAHHKSLQSTPSSRSSSPRQRTPSGSSRPPVVHGSRNTNR</sequence>
<comment type="caution">
    <text evidence="2">The sequence shown here is derived from an EMBL/GenBank/DDBJ whole genome shotgun (WGS) entry which is preliminary data.</text>
</comment>
<proteinExistence type="predicted"/>
<accession>A0A9P5PZN2</accession>
<evidence type="ECO:0000313" key="3">
    <source>
        <dbReference type="Proteomes" id="UP000772434"/>
    </source>
</evidence>
<feature type="region of interest" description="Disordered" evidence="1">
    <location>
        <begin position="115"/>
        <end position="173"/>
    </location>
</feature>
<organism evidence="2 3">
    <name type="scientific">Rhodocollybia butyracea</name>
    <dbReference type="NCBI Taxonomy" id="206335"/>
    <lineage>
        <taxon>Eukaryota</taxon>
        <taxon>Fungi</taxon>
        <taxon>Dikarya</taxon>
        <taxon>Basidiomycota</taxon>
        <taxon>Agaricomycotina</taxon>
        <taxon>Agaricomycetes</taxon>
        <taxon>Agaricomycetidae</taxon>
        <taxon>Agaricales</taxon>
        <taxon>Marasmiineae</taxon>
        <taxon>Omphalotaceae</taxon>
        <taxon>Rhodocollybia</taxon>
    </lineage>
</organism>
<gene>
    <name evidence="2" type="ORF">BDP27DRAFT_1415347</name>
</gene>
<reference evidence="2" key="1">
    <citation type="submission" date="2020-11" db="EMBL/GenBank/DDBJ databases">
        <authorList>
            <consortium name="DOE Joint Genome Institute"/>
            <person name="Ahrendt S."/>
            <person name="Riley R."/>
            <person name="Andreopoulos W."/>
            <person name="Labutti K."/>
            <person name="Pangilinan J."/>
            <person name="Ruiz-Duenas F.J."/>
            <person name="Barrasa J.M."/>
            <person name="Sanchez-Garcia M."/>
            <person name="Camarero S."/>
            <person name="Miyauchi S."/>
            <person name="Serrano A."/>
            <person name="Linde D."/>
            <person name="Babiker R."/>
            <person name="Drula E."/>
            <person name="Ayuso-Fernandez I."/>
            <person name="Pacheco R."/>
            <person name="Padilla G."/>
            <person name="Ferreira P."/>
            <person name="Barriuso J."/>
            <person name="Kellner H."/>
            <person name="Castanera R."/>
            <person name="Alfaro M."/>
            <person name="Ramirez L."/>
            <person name="Pisabarro A.G."/>
            <person name="Kuo A."/>
            <person name="Tritt A."/>
            <person name="Lipzen A."/>
            <person name="He G."/>
            <person name="Yan M."/>
            <person name="Ng V."/>
            <person name="Cullen D."/>
            <person name="Martin F."/>
            <person name="Rosso M.-N."/>
            <person name="Henrissat B."/>
            <person name="Hibbett D."/>
            <person name="Martinez A.T."/>
            <person name="Grigoriev I.V."/>
        </authorList>
    </citation>
    <scope>NUCLEOTIDE SEQUENCE</scope>
    <source>
        <strain evidence="2">AH 40177</strain>
    </source>
</reference>
<dbReference type="Proteomes" id="UP000772434">
    <property type="component" value="Unassembled WGS sequence"/>
</dbReference>
<keyword evidence="3" id="KW-1185">Reference proteome</keyword>
<name>A0A9P5PZN2_9AGAR</name>
<evidence type="ECO:0000256" key="1">
    <source>
        <dbReference type="SAM" id="MobiDB-lite"/>
    </source>
</evidence>
<dbReference type="AlphaFoldDB" id="A0A9P5PZN2"/>
<evidence type="ECO:0000313" key="2">
    <source>
        <dbReference type="EMBL" id="KAF9075569.1"/>
    </source>
</evidence>